<dbReference type="InterPro" id="IPR046357">
    <property type="entry name" value="PPIase_dom_sf"/>
</dbReference>
<dbReference type="GO" id="GO:0003755">
    <property type="term" value="F:peptidyl-prolyl cis-trans isomerase activity"/>
    <property type="evidence" value="ECO:0007669"/>
    <property type="project" value="UniProtKB-KW"/>
</dbReference>
<organism evidence="3 4">
    <name type="scientific">Candidatus Avitreponema avistercoris</name>
    <dbReference type="NCBI Taxonomy" id="2840705"/>
    <lineage>
        <taxon>Bacteria</taxon>
        <taxon>Pseudomonadati</taxon>
        <taxon>Spirochaetota</taxon>
        <taxon>Spirochaetia</taxon>
        <taxon>Spirochaetales</taxon>
        <taxon>Candidatus Avitreponema</taxon>
    </lineage>
</organism>
<keyword evidence="1" id="KW-0697">Rotamase</keyword>
<accession>A0A9D9EQ12</accession>
<evidence type="ECO:0000259" key="2">
    <source>
        <dbReference type="PROSITE" id="PS50198"/>
    </source>
</evidence>
<evidence type="ECO:0000256" key="1">
    <source>
        <dbReference type="PROSITE-ProRule" id="PRU00278"/>
    </source>
</evidence>
<reference evidence="3" key="2">
    <citation type="journal article" date="2021" name="PeerJ">
        <title>Extensive microbial diversity within the chicken gut microbiome revealed by metagenomics and culture.</title>
        <authorList>
            <person name="Gilroy R."/>
            <person name="Ravi A."/>
            <person name="Getino M."/>
            <person name="Pursley I."/>
            <person name="Horton D.L."/>
            <person name="Alikhan N.F."/>
            <person name="Baker D."/>
            <person name="Gharbi K."/>
            <person name="Hall N."/>
            <person name="Watson M."/>
            <person name="Adriaenssens E.M."/>
            <person name="Foster-Nyarko E."/>
            <person name="Jarju S."/>
            <person name="Secka A."/>
            <person name="Antonio M."/>
            <person name="Oren A."/>
            <person name="Chaudhuri R.R."/>
            <person name="La Ragione R."/>
            <person name="Hildebrand F."/>
            <person name="Pallen M.J."/>
        </authorList>
    </citation>
    <scope>NUCLEOTIDE SEQUENCE</scope>
    <source>
        <strain evidence="3">B3-4054</strain>
    </source>
</reference>
<sequence>MAAIKKKLTFAGAVIILLLAVVIFVFIPTAGGASASPLVFGEWDGTPVEYVQDSFMIRQAQNISAQYQAAGIQVNDRMFYAILRQAYESAVLRLAILDDMRNARYEPTDREINRTLIRQYYTDENGRYSDTLYNNTDEYTKMSRRKLVQEELTAARYFYDCLGDPEGFFGLKTSVNEEAFLREMITPQRSFSYVTFDSSDYPDSEVVRFGEENAELFAALDLSLISFDDESEAARVHGQIAAGETTFAEAEAAYSTRRGTDGTGKLLNRMRKDVNTLFPDAADLEAVLSLGEGEISAPLASGASFLVVRCDGPQQPADFSDAETVRTVRDYMERNERGTIEDYVMLLAENFSDDAAAQGFDAALAEYSRTKSETSAFGINYGNSQALPPVDAGNEILVAAADSEEFFRTAFSIQEGDVSRPVMLNNGAIILTLSNTSQLDPGTADLYLQQFAGGVRQWDLQAIAEMYFSSSKFKDNFDLTYLRSFMGNLS</sequence>
<proteinExistence type="predicted"/>
<evidence type="ECO:0000313" key="3">
    <source>
        <dbReference type="EMBL" id="MBO8450983.1"/>
    </source>
</evidence>
<keyword evidence="1" id="KW-0413">Isomerase</keyword>
<dbReference type="Gene3D" id="3.10.50.40">
    <property type="match status" value="1"/>
</dbReference>
<gene>
    <name evidence="3" type="ORF">IAA96_07765</name>
</gene>
<reference evidence="3" key="1">
    <citation type="submission" date="2020-10" db="EMBL/GenBank/DDBJ databases">
        <authorList>
            <person name="Gilroy R."/>
        </authorList>
    </citation>
    <scope>NUCLEOTIDE SEQUENCE</scope>
    <source>
        <strain evidence="3">B3-4054</strain>
    </source>
</reference>
<feature type="domain" description="PpiC" evidence="2">
    <location>
        <begin position="224"/>
        <end position="312"/>
    </location>
</feature>
<protein>
    <recommendedName>
        <fullName evidence="2">PpiC domain-containing protein</fullName>
    </recommendedName>
</protein>
<evidence type="ECO:0000313" key="4">
    <source>
        <dbReference type="Proteomes" id="UP000823616"/>
    </source>
</evidence>
<dbReference type="Proteomes" id="UP000823616">
    <property type="component" value="Unassembled WGS sequence"/>
</dbReference>
<dbReference type="SUPFAM" id="SSF54534">
    <property type="entry name" value="FKBP-like"/>
    <property type="match status" value="1"/>
</dbReference>
<name>A0A9D9EQ12_9SPIR</name>
<dbReference type="PROSITE" id="PS50198">
    <property type="entry name" value="PPIC_PPIASE_2"/>
    <property type="match status" value="1"/>
</dbReference>
<dbReference type="EMBL" id="JADIMS010000144">
    <property type="protein sequence ID" value="MBO8450983.1"/>
    <property type="molecule type" value="Genomic_DNA"/>
</dbReference>
<dbReference type="AlphaFoldDB" id="A0A9D9EQ12"/>
<comment type="caution">
    <text evidence="3">The sequence shown here is derived from an EMBL/GenBank/DDBJ whole genome shotgun (WGS) entry which is preliminary data.</text>
</comment>
<dbReference type="InterPro" id="IPR000297">
    <property type="entry name" value="PPIase_PpiC"/>
</dbReference>